<dbReference type="GO" id="GO:0003676">
    <property type="term" value="F:nucleic acid binding"/>
    <property type="evidence" value="ECO:0007669"/>
    <property type="project" value="InterPro"/>
</dbReference>
<feature type="region of interest" description="Disordered" evidence="1">
    <location>
        <begin position="146"/>
        <end position="166"/>
    </location>
</feature>
<evidence type="ECO:0000313" key="3">
    <source>
        <dbReference type="Proteomes" id="UP001431209"/>
    </source>
</evidence>
<proteinExistence type="predicted"/>
<dbReference type="SUPFAM" id="SSF82708">
    <property type="entry name" value="R3H domain"/>
    <property type="match status" value="1"/>
</dbReference>
<gene>
    <name evidence="2" type="ORF">AKO1_001893</name>
</gene>
<dbReference type="EMBL" id="JAOPGA020001209">
    <property type="protein sequence ID" value="KAL0486244.1"/>
    <property type="molecule type" value="Genomic_DNA"/>
</dbReference>
<dbReference type="Gene3D" id="3.30.1370.50">
    <property type="entry name" value="R3H-like domain"/>
    <property type="match status" value="1"/>
</dbReference>
<reference evidence="2 3" key="1">
    <citation type="submission" date="2024-03" db="EMBL/GenBank/DDBJ databases">
        <title>The Acrasis kona genome and developmental transcriptomes reveal deep origins of eukaryotic multicellular pathways.</title>
        <authorList>
            <person name="Sheikh S."/>
            <person name="Fu C.-J."/>
            <person name="Brown M.W."/>
            <person name="Baldauf S.L."/>
        </authorList>
    </citation>
    <scope>NUCLEOTIDE SEQUENCE [LARGE SCALE GENOMIC DNA]</scope>
    <source>
        <strain evidence="2 3">ATCC MYA-3509</strain>
    </source>
</reference>
<dbReference type="AlphaFoldDB" id="A0AAW2ZAF5"/>
<comment type="caution">
    <text evidence="2">The sequence shown here is derived from an EMBL/GenBank/DDBJ whole genome shotgun (WGS) entry which is preliminary data.</text>
</comment>
<sequence>MYNVLDVNEVMLLACLKLHCWRGPPKLFVPQASDALKDLAEKQTCKCATCCIIREFTLDASCNVLEVPGLSKSDRHHVHFAWGKQRELIHSSTGPDEARVLVITKRFSTEDDMDRYKRIHDNETNEYKQVFFNVTSMYLLNASNQDKEASTLPPSSEASSSSTTASPTVHLDRAITECLNMNNVHIMIVVYAHLIKHNMVEKAIEAGFTFFKNLQDKPCQDKVNLAKDLLNKSMSHKTDPVSLWNCTMTMFRVNPSLNSYESAKSSFTGSKQEWSKVSNELLSPLKNDLEYVPVCIACLHLEELYNDAHQYVVGLSNQLPKKLFELYSHQVRSLSDKKIPEVRVKLLFEEHLMDVIRTPFDNSRSRDVDSIILLFARVGYLMFAREMMEAKLLHLSKTLKANSNSYDAFGKWLLVAKQVFDLIDTEDSYNHWCSLITKVKTDHKNKKLFVTRIDEMLKVLQARPVRNNAPTASL</sequence>
<organism evidence="2 3">
    <name type="scientific">Acrasis kona</name>
    <dbReference type="NCBI Taxonomy" id="1008807"/>
    <lineage>
        <taxon>Eukaryota</taxon>
        <taxon>Discoba</taxon>
        <taxon>Heterolobosea</taxon>
        <taxon>Tetramitia</taxon>
        <taxon>Eutetramitia</taxon>
        <taxon>Acrasidae</taxon>
        <taxon>Acrasis</taxon>
    </lineage>
</organism>
<feature type="compositionally biased region" description="Low complexity" evidence="1">
    <location>
        <begin position="150"/>
        <end position="166"/>
    </location>
</feature>
<evidence type="ECO:0000313" key="2">
    <source>
        <dbReference type="EMBL" id="KAL0486244.1"/>
    </source>
</evidence>
<dbReference type="InterPro" id="IPR036867">
    <property type="entry name" value="R3H_dom_sf"/>
</dbReference>
<keyword evidence="3" id="KW-1185">Reference proteome</keyword>
<dbReference type="Proteomes" id="UP001431209">
    <property type="component" value="Unassembled WGS sequence"/>
</dbReference>
<accession>A0AAW2ZAF5</accession>
<protein>
    <submittedName>
        <fullName evidence="2">Uncharacterized protein</fullName>
    </submittedName>
</protein>
<name>A0AAW2ZAF5_9EUKA</name>
<evidence type="ECO:0000256" key="1">
    <source>
        <dbReference type="SAM" id="MobiDB-lite"/>
    </source>
</evidence>